<dbReference type="RefSeq" id="WP_382421380.1">
    <property type="nucleotide sequence ID" value="NZ_JBHSCW010000003.1"/>
</dbReference>
<evidence type="ECO:0000313" key="2">
    <source>
        <dbReference type="EMBL" id="MFC4351038.1"/>
    </source>
</evidence>
<feature type="compositionally biased region" description="Acidic residues" evidence="1">
    <location>
        <begin position="73"/>
        <end position="91"/>
    </location>
</feature>
<proteinExistence type="predicted"/>
<dbReference type="InterPro" id="IPR021335">
    <property type="entry name" value="DUF2948"/>
</dbReference>
<feature type="compositionally biased region" description="Basic and acidic residues" evidence="1">
    <location>
        <begin position="92"/>
        <end position="105"/>
    </location>
</feature>
<name>A0ABV8UID6_9PROT</name>
<feature type="region of interest" description="Disordered" evidence="1">
    <location>
        <begin position="72"/>
        <end position="105"/>
    </location>
</feature>
<protein>
    <submittedName>
        <fullName evidence="2">DUF2948 family protein</fullName>
    </submittedName>
</protein>
<organism evidence="2 3">
    <name type="scientific">Fodinicurvata halophila</name>
    <dbReference type="NCBI Taxonomy" id="1419723"/>
    <lineage>
        <taxon>Bacteria</taxon>
        <taxon>Pseudomonadati</taxon>
        <taxon>Pseudomonadota</taxon>
        <taxon>Alphaproteobacteria</taxon>
        <taxon>Rhodospirillales</taxon>
        <taxon>Rhodovibrionaceae</taxon>
        <taxon>Fodinicurvata</taxon>
    </lineage>
</organism>
<comment type="caution">
    <text evidence="2">The sequence shown here is derived from an EMBL/GenBank/DDBJ whole genome shotgun (WGS) entry which is preliminary data.</text>
</comment>
<keyword evidence="3" id="KW-1185">Reference proteome</keyword>
<dbReference type="Pfam" id="PF11164">
    <property type="entry name" value="DUF2948"/>
    <property type="match status" value="2"/>
</dbReference>
<dbReference type="EMBL" id="JBHSCW010000003">
    <property type="protein sequence ID" value="MFC4351038.1"/>
    <property type="molecule type" value="Genomic_DNA"/>
</dbReference>
<sequence>MTESTALKLRARDAADMDVLASCLQDSLVPVRDIAFLKKEKRFVMVLNRFKWEEVEDDEGIDRAVRQLQVDSDLQEEAIPEPEPSEDSDADSDSKKDDASFSDAEARPVYHRTHAGLVFDKVRSVSTRNIDLKDKSHFLNLLTIATWPKDIVLYFSEGGEIHLKVSEVRCHMKDLGEPWPTFARPEHVLDAEPEAG</sequence>
<dbReference type="Proteomes" id="UP001595799">
    <property type="component" value="Unassembled WGS sequence"/>
</dbReference>
<evidence type="ECO:0000313" key="3">
    <source>
        <dbReference type="Proteomes" id="UP001595799"/>
    </source>
</evidence>
<reference evidence="3" key="1">
    <citation type="journal article" date="2019" name="Int. J. Syst. Evol. Microbiol.">
        <title>The Global Catalogue of Microorganisms (GCM) 10K type strain sequencing project: providing services to taxonomists for standard genome sequencing and annotation.</title>
        <authorList>
            <consortium name="The Broad Institute Genomics Platform"/>
            <consortium name="The Broad Institute Genome Sequencing Center for Infectious Disease"/>
            <person name="Wu L."/>
            <person name="Ma J."/>
        </authorList>
    </citation>
    <scope>NUCLEOTIDE SEQUENCE [LARGE SCALE GENOMIC DNA]</scope>
    <source>
        <strain evidence="3">CECT 8472</strain>
    </source>
</reference>
<gene>
    <name evidence="2" type="ORF">ACFOW6_05725</name>
</gene>
<evidence type="ECO:0000256" key="1">
    <source>
        <dbReference type="SAM" id="MobiDB-lite"/>
    </source>
</evidence>
<accession>A0ABV8UID6</accession>